<gene>
    <name evidence="1" type="ORF">PMAYCL1PPCAC_26900</name>
</gene>
<dbReference type="Proteomes" id="UP001328107">
    <property type="component" value="Unassembled WGS sequence"/>
</dbReference>
<dbReference type="AlphaFoldDB" id="A0AAN5D644"/>
<name>A0AAN5D644_9BILA</name>
<feature type="non-terminal residue" evidence="1">
    <location>
        <position position="100"/>
    </location>
</feature>
<evidence type="ECO:0000313" key="1">
    <source>
        <dbReference type="EMBL" id="GMR56705.1"/>
    </source>
</evidence>
<sequence>SMDRPGGIYLDVGGHGKERMVQRRGSSLGVFRTSSSVHSLNKETVQAALANKKKSNRSTQTVLSFPSPTATNASLCRSVSRSKLRLIPRTLSIDDVCILI</sequence>
<accession>A0AAN5D644</accession>
<organism evidence="1 2">
    <name type="scientific">Pristionchus mayeri</name>
    <dbReference type="NCBI Taxonomy" id="1317129"/>
    <lineage>
        <taxon>Eukaryota</taxon>
        <taxon>Metazoa</taxon>
        <taxon>Ecdysozoa</taxon>
        <taxon>Nematoda</taxon>
        <taxon>Chromadorea</taxon>
        <taxon>Rhabditida</taxon>
        <taxon>Rhabditina</taxon>
        <taxon>Diplogasteromorpha</taxon>
        <taxon>Diplogasteroidea</taxon>
        <taxon>Neodiplogasteridae</taxon>
        <taxon>Pristionchus</taxon>
    </lineage>
</organism>
<protein>
    <submittedName>
        <fullName evidence="1">Uncharacterized protein</fullName>
    </submittedName>
</protein>
<dbReference type="EMBL" id="BTRK01000006">
    <property type="protein sequence ID" value="GMR56705.1"/>
    <property type="molecule type" value="Genomic_DNA"/>
</dbReference>
<keyword evidence="2" id="KW-1185">Reference proteome</keyword>
<proteinExistence type="predicted"/>
<feature type="non-terminal residue" evidence="1">
    <location>
        <position position="1"/>
    </location>
</feature>
<evidence type="ECO:0000313" key="2">
    <source>
        <dbReference type="Proteomes" id="UP001328107"/>
    </source>
</evidence>
<comment type="caution">
    <text evidence="1">The sequence shown here is derived from an EMBL/GenBank/DDBJ whole genome shotgun (WGS) entry which is preliminary data.</text>
</comment>
<reference evidence="2" key="1">
    <citation type="submission" date="2022-10" db="EMBL/GenBank/DDBJ databases">
        <title>Genome assembly of Pristionchus species.</title>
        <authorList>
            <person name="Yoshida K."/>
            <person name="Sommer R.J."/>
        </authorList>
    </citation>
    <scope>NUCLEOTIDE SEQUENCE [LARGE SCALE GENOMIC DNA]</scope>
    <source>
        <strain evidence="2">RS5460</strain>
    </source>
</reference>